<reference evidence="1" key="2">
    <citation type="submission" date="2023-01" db="EMBL/GenBank/DDBJ databases">
        <authorList>
            <person name="Sun Q."/>
            <person name="Evtushenko L."/>
        </authorList>
    </citation>
    <scope>NUCLEOTIDE SEQUENCE</scope>
    <source>
        <strain evidence="1">VKM Ac-1069</strain>
    </source>
</reference>
<dbReference type="RefSeq" id="WP_051738397.1">
    <property type="nucleotide sequence ID" value="NZ_BAAAUZ010000020.1"/>
</dbReference>
<name>A0A9W6L520_9PSEU</name>
<evidence type="ECO:0000313" key="1">
    <source>
        <dbReference type="EMBL" id="GLL12215.1"/>
    </source>
</evidence>
<dbReference type="AlphaFoldDB" id="A0A9W6L520"/>
<organism evidence="1 2">
    <name type="scientific">Pseudonocardia halophobica</name>
    <dbReference type="NCBI Taxonomy" id="29401"/>
    <lineage>
        <taxon>Bacteria</taxon>
        <taxon>Bacillati</taxon>
        <taxon>Actinomycetota</taxon>
        <taxon>Actinomycetes</taxon>
        <taxon>Pseudonocardiales</taxon>
        <taxon>Pseudonocardiaceae</taxon>
        <taxon>Pseudonocardia</taxon>
    </lineage>
</organism>
<comment type="caution">
    <text evidence="1">The sequence shown here is derived from an EMBL/GenBank/DDBJ whole genome shotgun (WGS) entry which is preliminary data.</text>
</comment>
<sequence length="148" mass="15902">MLGDRLGESAGKITSVRILPSEGEQVWLEVSFQGRGNLLGQEITDTGTYRQTIRRGGVLYGEGHVLMMSPAGDLVDWVGGGVGRPTGPGYKASFGVFGTAQTRSEKLGRLGEVADVIEYEVEEDGSYRWTMWEWTGGGLTESQAAAAQ</sequence>
<accession>A0A9W6L520</accession>
<reference evidence="1" key="1">
    <citation type="journal article" date="2014" name="Int. J. Syst. Evol. Microbiol.">
        <title>Complete genome sequence of Corynebacterium casei LMG S-19264T (=DSM 44701T), isolated from a smear-ripened cheese.</title>
        <authorList>
            <consortium name="US DOE Joint Genome Institute (JGI-PGF)"/>
            <person name="Walter F."/>
            <person name="Albersmeier A."/>
            <person name="Kalinowski J."/>
            <person name="Ruckert C."/>
        </authorList>
    </citation>
    <scope>NUCLEOTIDE SEQUENCE</scope>
    <source>
        <strain evidence="1">VKM Ac-1069</strain>
    </source>
</reference>
<keyword evidence="2" id="KW-1185">Reference proteome</keyword>
<protein>
    <submittedName>
        <fullName evidence="1">Uncharacterized protein</fullName>
    </submittedName>
</protein>
<evidence type="ECO:0000313" key="2">
    <source>
        <dbReference type="Proteomes" id="UP001143463"/>
    </source>
</evidence>
<dbReference type="EMBL" id="BSFQ01000012">
    <property type="protein sequence ID" value="GLL12215.1"/>
    <property type="molecule type" value="Genomic_DNA"/>
</dbReference>
<proteinExistence type="predicted"/>
<dbReference type="Proteomes" id="UP001143463">
    <property type="component" value="Unassembled WGS sequence"/>
</dbReference>
<gene>
    <name evidence="1" type="ORF">GCM10017577_33560</name>
</gene>